<evidence type="ECO:0000313" key="2">
    <source>
        <dbReference type="EMBL" id="EER06222.1"/>
    </source>
</evidence>
<sequence>MSVENHPEWQGSRPAKWMDRNTGKNNSRKIIPTVCRSGEQDTFTRLGMDRFSLGFFKEGGLIPGAGFIRGMYPRTAPLNSVCWESFRAERPDLVQKRLPFREVDRLAEQQAAKGSVEELGEWERNILREIPGANYAEILIV</sequence>
<dbReference type="Proteomes" id="UP000007800">
    <property type="component" value="Unassembled WGS sequence"/>
</dbReference>
<feature type="region of interest" description="Disordered" evidence="1">
    <location>
        <begin position="1"/>
        <end position="24"/>
    </location>
</feature>
<dbReference type="EMBL" id="GG680729">
    <property type="protein sequence ID" value="EER06222.1"/>
    <property type="molecule type" value="Genomic_DNA"/>
</dbReference>
<keyword evidence="3" id="KW-1185">Reference proteome</keyword>
<dbReference type="OrthoDB" id="10419768at2759"/>
<organism evidence="3">
    <name type="scientific">Perkinsus marinus (strain ATCC 50983 / TXsc)</name>
    <dbReference type="NCBI Taxonomy" id="423536"/>
    <lineage>
        <taxon>Eukaryota</taxon>
        <taxon>Sar</taxon>
        <taxon>Alveolata</taxon>
        <taxon>Perkinsozoa</taxon>
        <taxon>Perkinsea</taxon>
        <taxon>Perkinsida</taxon>
        <taxon>Perkinsidae</taxon>
        <taxon>Perkinsus</taxon>
    </lineage>
</organism>
<evidence type="ECO:0000256" key="1">
    <source>
        <dbReference type="SAM" id="MobiDB-lite"/>
    </source>
</evidence>
<dbReference type="RefSeq" id="XP_002774406.1">
    <property type="nucleotide sequence ID" value="XM_002774360.1"/>
</dbReference>
<evidence type="ECO:0000313" key="3">
    <source>
        <dbReference type="Proteomes" id="UP000007800"/>
    </source>
</evidence>
<accession>C5L9W6</accession>
<protein>
    <submittedName>
        <fullName evidence="2">Uncharacterized protein</fullName>
    </submittedName>
</protein>
<name>C5L9W6_PERM5</name>
<dbReference type="InParanoid" id="C5L9W6"/>
<dbReference type="AlphaFoldDB" id="C5L9W6"/>
<gene>
    <name evidence="2" type="ORF">Pmar_PMAR005984</name>
</gene>
<reference evidence="2 3" key="1">
    <citation type="submission" date="2008-07" db="EMBL/GenBank/DDBJ databases">
        <authorList>
            <person name="El-Sayed N."/>
            <person name="Caler E."/>
            <person name="Inman J."/>
            <person name="Amedeo P."/>
            <person name="Hass B."/>
            <person name="Wortman J."/>
        </authorList>
    </citation>
    <scope>NUCLEOTIDE SEQUENCE [LARGE SCALE GENOMIC DNA]</scope>
    <source>
        <strain evidence="3">ATCC 50983 / TXsc</strain>
    </source>
</reference>
<proteinExistence type="predicted"/>
<dbReference type="GeneID" id="9065108"/>